<evidence type="ECO:0000256" key="1">
    <source>
        <dbReference type="SAM" id="SignalP"/>
    </source>
</evidence>
<dbReference type="AlphaFoldDB" id="A0A2P2Q7R4"/>
<accession>A0A2P2Q7R4</accession>
<keyword evidence="1" id="KW-0732">Signal</keyword>
<feature type="chain" id="PRO_5015131768" evidence="1">
    <location>
        <begin position="22"/>
        <end position="43"/>
    </location>
</feature>
<evidence type="ECO:0000313" key="2">
    <source>
        <dbReference type="EMBL" id="MBX63036.1"/>
    </source>
</evidence>
<protein>
    <submittedName>
        <fullName evidence="2">Uncharacterized protein</fullName>
    </submittedName>
</protein>
<name>A0A2P2Q7R4_RHIMU</name>
<dbReference type="EMBL" id="GGEC01082552">
    <property type="protein sequence ID" value="MBX63036.1"/>
    <property type="molecule type" value="Transcribed_RNA"/>
</dbReference>
<organism evidence="2">
    <name type="scientific">Rhizophora mucronata</name>
    <name type="common">Asiatic mangrove</name>
    <dbReference type="NCBI Taxonomy" id="61149"/>
    <lineage>
        <taxon>Eukaryota</taxon>
        <taxon>Viridiplantae</taxon>
        <taxon>Streptophyta</taxon>
        <taxon>Embryophyta</taxon>
        <taxon>Tracheophyta</taxon>
        <taxon>Spermatophyta</taxon>
        <taxon>Magnoliopsida</taxon>
        <taxon>eudicotyledons</taxon>
        <taxon>Gunneridae</taxon>
        <taxon>Pentapetalae</taxon>
        <taxon>rosids</taxon>
        <taxon>fabids</taxon>
        <taxon>Malpighiales</taxon>
        <taxon>Rhizophoraceae</taxon>
        <taxon>Rhizophora</taxon>
    </lineage>
</organism>
<proteinExistence type="predicted"/>
<sequence length="43" mass="5124">MSVWSWKIFSLYLLHLHFFESLDPTSSRRSCYLFLSSSVASFF</sequence>
<reference evidence="2" key="1">
    <citation type="submission" date="2018-02" db="EMBL/GenBank/DDBJ databases">
        <title>Rhizophora mucronata_Transcriptome.</title>
        <authorList>
            <person name="Meera S.P."/>
            <person name="Sreeshan A."/>
            <person name="Augustine A."/>
        </authorList>
    </citation>
    <scope>NUCLEOTIDE SEQUENCE</scope>
    <source>
        <tissue evidence="2">Leaf</tissue>
    </source>
</reference>
<feature type="signal peptide" evidence="1">
    <location>
        <begin position="1"/>
        <end position="21"/>
    </location>
</feature>